<name>A0ABT9N0W6_9ACTN</name>
<evidence type="ECO:0000313" key="1">
    <source>
        <dbReference type="EMBL" id="MDP9797349.1"/>
    </source>
</evidence>
<evidence type="ECO:0008006" key="3">
    <source>
        <dbReference type="Google" id="ProtNLM"/>
    </source>
</evidence>
<reference evidence="1 2" key="1">
    <citation type="submission" date="2023-07" db="EMBL/GenBank/DDBJ databases">
        <title>Sequencing the genomes of 1000 actinobacteria strains.</title>
        <authorList>
            <person name="Klenk H.-P."/>
        </authorList>
    </citation>
    <scope>NUCLEOTIDE SEQUENCE [LARGE SCALE GENOMIC DNA]</scope>
    <source>
        <strain evidence="1 2">DSM 44710</strain>
    </source>
</reference>
<sequence>MNIADAVPDVTVELCDVRSLPLDDLLTPAVPGLDDALEGVLRSMSSGSENLAAFGAAP</sequence>
<dbReference type="RefSeq" id="WP_306834615.1">
    <property type="nucleotide sequence ID" value="NZ_JAUSRA010000001.1"/>
</dbReference>
<protein>
    <recommendedName>
        <fullName evidence="3">FXSXX-COOH protein</fullName>
    </recommendedName>
</protein>
<accession>A0ABT9N0W6</accession>
<dbReference type="Proteomes" id="UP001240984">
    <property type="component" value="Unassembled WGS sequence"/>
</dbReference>
<comment type="caution">
    <text evidence="1">The sequence shown here is derived from an EMBL/GenBank/DDBJ whole genome shotgun (WGS) entry which is preliminary data.</text>
</comment>
<dbReference type="EMBL" id="JAUSRA010000001">
    <property type="protein sequence ID" value="MDP9797349.1"/>
    <property type="molecule type" value="Genomic_DNA"/>
</dbReference>
<evidence type="ECO:0000313" key="2">
    <source>
        <dbReference type="Proteomes" id="UP001240984"/>
    </source>
</evidence>
<organism evidence="1 2">
    <name type="scientific">Catenuloplanes nepalensis</name>
    <dbReference type="NCBI Taxonomy" id="587533"/>
    <lineage>
        <taxon>Bacteria</taxon>
        <taxon>Bacillati</taxon>
        <taxon>Actinomycetota</taxon>
        <taxon>Actinomycetes</taxon>
        <taxon>Micromonosporales</taxon>
        <taxon>Micromonosporaceae</taxon>
        <taxon>Catenuloplanes</taxon>
    </lineage>
</organism>
<proteinExistence type="predicted"/>
<keyword evidence="2" id="KW-1185">Reference proteome</keyword>
<gene>
    <name evidence="1" type="ORF">J2S43_005861</name>
</gene>